<keyword evidence="1" id="KW-0472">Membrane</keyword>
<keyword evidence="3" id="KW-1185">Reference proteome</keyword>
<reference evidence="2 3" key="1">
    <citation type="submission" date="2020-01" db="EMBL/GenBank/DDBJ databases">
        <title>Insect and environment-associated Actinomycetes.</title>
        <authorList>
            <person name="Currrie C."/>
            <person name="Chevrette M."/>
            <person name="Carlson C."/>
            <person name="Stubbendieck R."/>
            <person name="Wendt-Pienkowski E."/>
        </authorList>
    </citation>
    <scope>NUCLEOTIDE SEQUENCE [LARGE SCALE GENOMIC DNA]</scope>
    <source>
        <strain evidence="2 3">SID8386</strain>
    </source>
</reference>
<feature type="transmembrane region" description="Helical" evidence="1">
    <location>
        <begin position="41"/>
        <end position="66"/>
    </location>
</feature>
<dbReference type="RefSeq" id="WP_157905074.1">
    <property type="nucleotide sequence ID" value="NZ_JAAGNC010000048.1"/>
</dbReference>
<dbReference type="EMBL" id="JAAGNC010000048">
    <property type="protein sequence ID" value="NEC55360.1"/>
    <property type="molecule type" value="Genomic_DNA"/>
</dbReference>
<evidence type="ECO:0000313" key="3">
    <source>
        <dbReference type="Proteomes" id="UP000470404"/>
    </source>
</evidence>
<keyword evidence="1" id="KW-0812">Transmembrane</keyword>
<evidence type="ECO:0000256" key="1">
    <source>
        <dbReference type="SAM" id="Phobius"/>
    </source>
</evidence>
<comment type="caution">
    <text evidence="2">The sequence shown here is derived from an EMBL/GenBank/DDBJ whole genome shotgun (WGS) entry which is preliminary data.</text>
</comment>
<protein>
    <submittedName>
        <fullName evidence="2">Uncharacterized protein</fullName>
    </submittedName>
</protein>
<dbReference type="Proteomes" id="UP000470404">
    <property type="component" value="Unassembled WGS sequence"/>
</dbReference>
<proteinExistence type="predicted"/>
<gene>
    <name evidence="2" type="ORF">G3I59_07040</name>
</gene>
<name>A0ABX0BR98_9PSEU</name>
<organism evidence="2 3">
    <name type="scientific">Amycolatopsis rubida</name>
    <dbReference type="NCBI Taxonomy" id="112413"/>
    <lineage>
        <taxon>Bacteria</taxon>
        <taxon>Bacillati</taxon>
        <taxon>Actinomycetota</taxon>
        <taxon>Actinomycetes</taxon>
        <taxon>Pseudonocardiales</taxon>
        <taxon>Pseudonocardiaceae</taxon>
        <taxon>Amycolatopsis</taxon>
    </lineage>
</organism>
<evidence type="ECO:0000313" key="2">
    <source>
        <dbReference type="EMBL" id="NEC55360.1"/>
    </source>
</evidence>
<sequence length="132" mass="12560">MSRSRRGGFAAVVAFLAGPAGVSWRGVAGAGFPGVSWREAVFSLGAGVGLVLIGLAGDGAGLAFGWGAGSRGAGSAAGFALVAGFVELSGFRSGFGVGEEAVPGVTTEVAAGPRWAEGAGVEAGSAAGFEVG</sequence>
<accession>A0ABX0BR98</accession>
<keyword evidence="1" id="KW-1133">Transmembrane helix</keyword>